<dbReference type="SMART" id="SM00398">
    <property type="entry name" value="HMG"/>
    <property type="match status" value="2"/>
</dbReference>
<feature type="domain" description="HMG box" evidence="3">
    <location>
        <begin position="91"/>
        <end position="159"/>
    </location>
</feature>
<dbReference type="EMBL" id="CCBQ010000044">
    <property type="protein sequence ID" value="CDO95272.1"/>
    <property type="molecule type" value="Genomic_DNA"/>
</dbReference>
<evidence type="ECO:0000256" key="2">
    <source>
        <dbReference type="PROSITE-ProRule" id="PRU00267"/>
    </source>
</evidence>
<dbReference type="GO" id="GO:0006357">
    <property type="term" value="P:regulation of transcription by RNA polymerase II"/>
    <property type="evidence" value="ECO:0007669"/>
    <property type="project" value="TreeGrafter"/>
</dbReference>
<dbReference type="InterPro" id="IPR009071">
    <property type="entry name" value="HMG_box_dom"/>
</dbReference>
<evidence type="ECO:0000313" key="4">
    <source>
        <dbReference type="EMBL" id="CDO95272.1"/>
    </source>
</evidence>
<dbReference type="Proteomes" id="UP000031516">
    <property type="component" value="Unassembled WGS sequence"/>
</dbReference>
<accession>A0A0A8LAN7</accession>
<comment type="caution">
    <text evidence="4">The sequence shown here is derived from an EMBL/GenBank/DDBJ whole genome shotgun (WGS) entry which is preliminary data.</text>
</comment>
<keyword evidence="5" id="KW-1185">Reference proteome</keyword>
<evidence type="ECO:0000313" key="5">
    <source>
        <dbReference type="Proteomes" id="UP000031516"/>
    </source>
</evidence>
<dbReference type="GO" id="GO:0003677">
    <property type="term" value="F:DNA binding"/>
    <property type="evidence" value="ECO:0007669"/>
    <property type="project" value="UniProtKB-UniRule"/>
</dbReference>
<feature type="domain" description="HMG box" evidence="3">
    <location>
        <begin position="19"/>
        <end position="86"/>
    </location>
</feature>
<organism evidence="4 5">
    <name type="scientific">Kluyveromyces dobzhanskii CBS 2104</name>
    <dbReference type="NCBI Taxonomy" id="1427455"/>
    <lineage>
        <taxon>Eukaryota</taxon>
        <taxon>Fungi</taxon>
        <taxon>Dikarya</taxon>
        <taxon>Ascomycota</taxon>
        <taxon>Saccharomycotina</taxon>
        <taxon>Saccharomycetes</taxon>
        <taxon>Saccharomycetales</taxon>
        <taxon>Saccharomycetaceae</taxon>
        <taxon>Kluyveromyces</taxon>
    </lineage>
</organism>
<reference evidence="4 5" key="1">
    <citation type="submission" date="2014-03" db="EMBL/GenBank/DDBJ databases">
        <title>The genome of Kluyveromyces dobzhanskii.</title>
        <authorList>
            <person name="Nystedt B."/>
            <person name="Astrom S."/>
        </authorList>
    </citation>
    <scope>NUCLEOTIDE SEQUENCE [LARGE SCALE GENOMIC DNA]</scope>
    <source>
        <strain evidence="4 5">CBS 2104</strain>
    </source>
</reference>
<sequence length="160" mass="18463">MLFKRFLTVSPVAFEAVKPKRPPTAFSYYFSQVHKNIVETHNVRIPAAMKIAGEQWQTLSESEKQKYSDALKPLQQKYTAEYEAYAKTLPPKKPATTFGSFLKEKSPLLKSEHPDLDQTEIMKLASSKWKSLDPSIKEQYQTRYSQQLAQYKKALEERAA</sequence>
<proteinExistence type="predicted"/>
<dbReference type="OrthoDB" id="5550281at2759"/>
<evidence type="ECO:0000256" key="1">
    <source>
        <dbReference type="ARBA" id="ARBA00023125"/>
    </source>
</evidence>
<dbReference type="PANTHER" id="PTHR48112:SF22">
    <property type="entry name" value="MITOCHONDRIAL TRANSCRIPTION FACTOR A, ISOFORM B"/>
    <property type="match status" value="1"/>
</dbReference>
<dbReference type="Pfam" id="PF00505">
    <property type="entry name" value="HMG_box"/>
    <property type="match status" value="2"/>
</dbReference>
<dbReference type="PANTHER" id="PTHR48112">
    <property type="entry name" value="HIGH MOBILITY GROUP PROTEIN DSP1"/>
    <property type="match status" value="1"/>
</dbReference>
<dbReference type="GO" id="GO:0005634">
    <property type="term" value="C:nucleus"/>
    <property type="evidence" value="ECO:0007669"/>
    <property type="project" value="UniProtKB-UniRule"/>
</dbReference>
<feature type="DNA-binding region" description="HMG box" evidence="2">
    <location>
        <begin position="19"/>
        <end position="86"/>
    </location>
</feature>
<dbReference type="SUPFAM" id="SSF47095">
    <property type="entry name" value="HMG-box"/>
    <property type="match status" value="2"/>
</dbReference>
<name>A0A0A8LAN7_9SACH</name>
<keyword evidence="1 2" id="KW-0238">DNA-binding</keyword>
<dbReference type="Gene3D" id="1.10.30.10">
    <property type="entry name" value="High mobility group box domain"/>
    <property type="match status" value="2"/>
</dbReference>
<dbReference type="PROSITE" id="PS50118">
    <property type="entry name" value="HMG_BOX_2"/>
    <property type="match status" value="2"/>
</dbReference>
<protein>
    <submittedName>
        <fullName evidence="4">WGS project CCBQ000000000 data, contig 00272</fullName>
    </submittedName>
</protein>
<dbReference type="InterPro" id="IPR050342">
    <property type="entry name" value="HMGB"/>
</dbReference>
<evidence type="ECO:0000259" key="3">
    <source>
        <dbReference type="PROSITE" id="PS50118"/>
    </source>
</evidence>
<feature type="DNA-binding region" description="HMG box" evidence="2">
    <location>
        <begin position="91"/>
        <end position="159"/>
    </location>
</feature>
<dbReference type="InterPro" id="IPR036910">
    <property type="entry name" value="HMG_box_dom_sf"/>
</dbReference>
<dbReference type="AlphaFoldDB" id="A0A0A8LAN7"/>
<keyword evidence="2" id="KW-0539">Nucleus</keyword>
<gene>
    <name evidence="4" type="ORF">KLDO_g3519</name>
</gene>